<dbReference type="GO" id="GO:0030976">
    <property type="term" value="F:thiamine pyrophosphate binding"/>
    <property type="evidence" value="ECO:0007669"/>
    <property type="project" value="InterPro"/>
</dbReference>
<feature type="domain" description="Thiamine pyrophosphate enzyme N-terminal TPP-binding" evidence="7">
    <location>
        <begin position="10"/>
        <end position="110"/>
    </location>
</feature>
<dbReference type="PIRSF" id="PIRSF004983">
    <property type="entry name" value="MenD"/>
    <property type="match status" value="1"/>
</dbReference>
<evidence type="ECO:0000313" key="8">
    <source>
        <dbReference type="EMBL" id="EJX04247.1"/>
    </source>
</evidence>
<dbReference type="SUPFAM" id="SSF52467">
    <property type="entry name" value="DHS-like NAD/FAD-binding domain"/>
    <property type="match status" value="1"/>
</dbReference>
<keyword evidence="3" id="KW-0460">Magnesium</keyword>
<reference evidence="8" key="1">
    <citation type="journal article" date="2012" name="PLoS ONE">
        <title>Gene sets for utilization of primary and secondary nutrition supplies in the distal gut of endangered iberian lynx.</title>
        <authorList>
            <person name="Alcaide M."/>
            <person name="Messina E."/>
            <person name="Richter M."/>
            <person name="Bargiela R."/>
            <person name="Peplies J."/>
            <person name="Huws S.A."/>
            <person name="Newbold C.J."/>
            <person name="Golyshin P.N."/>
            <person name="Simon M.A."/>
            <person name="Lopez G."/>
            <person name="Yakimov M.M."/>
            <person name="Ferrer M."/>
        </authorList>
    </citation>
    <scope>NUCLEOTIDE SEQUENCE</scope>
</reference>
<keyword evidence="1" id="KW-0808">Transferase</keyword>
<dbReference type="HAMAP" id="MF_01659">
    <property type="entry name" value="MenD"/>
    <property type="match status" value="1"/>
</dbReference>
<sequence length="555" mass="62002">MYCDKPHVNQLTALLKAYPIHHVVVCPGSRNGILVHNFHAAQFVVHPVTDERSAAFVALGLCLSTREPVALCVTSGSALLNTLPATAEAAYRNLPLLVISADRPQEWIGQLDGQTLPQCHALMPYARSFQLNEWKTATEGQWNNLLINEALLQLKQNGGQPVHLNVPISEPLFNFHTENLPQERLIVEEYCQEEGGFSPATLAQIQAAELPIVIMGQYEKGALEAVAALEANNALLFLPEIIAGQTGSWRSNILEHWLPEVDFQPDLVIHIGGNLVHKQTKLLLRKLPSCPVIRIEPSPALPDTFRKMTKVIRTSPENALKQLAGITGAKAKVVEWKKRLDLCCDCTLHYSPQRYSDIGILHALRAVLPSDCALQVGNSSVIRNAAHYFDLHNRRLFCNRGLNGIEGSLSTAVGYALGYEGMTFCLIGDLSFFYDQNALWNQQLPSRLRILLFNNSGGQIFYRLPGLDQTPALSPYIAASHHTSARGVAESYGLTYLAAHNYEQLGPQLERFLDPQEERPVLLEVFTQREDNENERIRIKEYIKAYFYGKKMEQD</sequence>
<dbReference type="PANTHER" id="PTHR42916">
    <property type="entry name" value="2-SUCCINYL-5-ENOLPYRUVYL-6-HYDROXY-3-CYCLOHEXENE-1-CARBOXYLATE SYNTHASE"/>
    <property type="match status" value="1"/>
</dbReference>
<dbReference type="GO" id="GO:0046872">
    <property type="term" value="F:metal ion binding"/>
    <property type="evidence" value="ECO:0007669"/>
    <property type="project" value="UniProtKB-KW"/>
</dbReference>
<evidence type="ECO:0000256" key="4">
    <source>
        <dbReference type="ARBA" id="ARBA00023052"/>
    </source>
</evidence>
<dbReference type="InterPro" id="IPR029035">
    <property type="entry name" value="DHS-like_NAD/FAD-binding_dom"/>
</dbReference>
<dbReference type="InterPro" id="IPR004433">
    <property type="entry name" value="MenaQ_synth_MenD"/>
</dbReference>
<dbReference type="GO" id="GO:0009234">
    <property type="term" value="P:menaquinone biosynthetic process"/>
    <property type="evidence" value="ECO:0007669"/>
    <property type="project" value="InterPro"/>
</dbReference>
<keyword evidence="5" id="KW-0464">Manganese</keyword>
<evidence type="ECO:0000256" key="1">
    <source>
        <dbReference type="ARBA" id="ARBA00022679"/>
    </source>
</evidence>
<dbReference type="InterPro" id="IPR029061">
    <property type="entry name" value="THDP-binding"/>
</dbReference>
<dbReference type="Pfam" id="PF02776">
    <property type="entry name" value="TPP_enzyme_N"/>
    <property type="match status" value="1"/>
</dbReference>
<dbReference type="Gene3D" id="3.40.50.970">
    <property type="match status" value="2"/>
</dbReference>
<organism evidence="8">
    <name type="scientific">gut metagenome</name>
    <dbReference type="NCBI Taxonomy" id="749906"/>
    <lineage>
        <taxon>unclassified sequences</taxon>
        <taxon>metagenomes</taxon>
        <taxon>organismal metagenomes</taxon>
    </lineage>
</organism>
<gene>
    <name evidence="8" type="ORF">EVA_07649</name>
</gene>
<evidence type="ECO:0000259" key="6">
    <source>
        <dbReference type="Pfam" id="PF02775"/>
    </source>
</evidence>
<evidence type="ECO:0000259" key="7">
    <source>
        <dbReference type="Pfam" id="PF02776"/>
    </source>
</evidence>
<evidence type="ECO:0000256" key="5">
    <source>
        <dbReference type="ARBA" id="ARBA00023211"/>
    </source>
</evidence>
<dbReference type="PANTHER" id="PTHR42916:SF1">
    <property type="entry name" value="PROTEIN PHYLLO, CHLOROPLASTIC"/>
    <property type="match status" value="1"/>
</dbReference>
<dbReference type="GO" id="GO:0070204">
    <property type="term" value="F:2-succinyl-5-enolpyruvyl-6-hydroxy-3-cyclohexene-1-carboxylic-acid synthase activity"/>
    <property type="evidence" value="ECO:0007669"/>
    <property type="project" value="InterPro"/>
</dbReference>
<proteinExistence type="inferred from homology"/>
<dbReference type="Pfam" id="PF02775">
    <property type="entry name" value="TPP_enzyme_C"/>
    <property type="match status" value="1"/>
</dbReference>
<comment type="caution">
    <text evidence="8">The sequence shown here is derived from an EMBL/GenBank/DDBJ whole genome shotgun (WGS) entry which is preliminary data.</text>
</comment>
<dbReference type="EMBL" id="AMCI01001879">
    <property type="protein sequence ID" value="EJX04247.1"/>
    <property type="molecule type" value="Genomic_DNA"/>
</dbReference>
<dbReference type="SUPFAM" id="SSF52518">
    <property type="entry name" value="Thiamin diphosphate-binding fold (THDP-binding)"/>
    <property type="match status" value="2"/>
</dbReference>
<dbReference type="NCBIfam" id="TIGR00173">
    <property type="entry name" value="menD"/>
    <property type="match status" value="1"/>
</dbReference>
<name>J9GAD1_9ZZZZ</name>
<dbReference type="InterPro" id="IPR011766">
    <property type="entry name" value="TPP_enzyme_TPP-bd"/>
</dbReference>
<keyword evidence="4" id="KW-0786">Thiamine pyrophosphate</keyword>
<keyword evidence="2" id="KW-0479">Metal-binding</keyword>
<feature type="domain" description="Thiamine pyrophosphate enzyme TPP-binding" evidence="6">
    <location>
        <begin position="384"/>
        <end position="525"/>
    </location>
</feature>
<accession>J9GAD1</accession>
<evidence type="ECO:0000256" key="2">
    <source>
        <dbReference type="ARBA" id="ARBA00022723"/>
    </source>
</evidence>
<dbReference type="AlphaFoldDB" id="J9GAD1"/>
<protein>
    <submittedName>
        <fullName evidence="8">2-succinyl-6-hydroxy-2, 4-cyclohexadiene-1-carboxylic acid synthase/2-oxoglutarate decarboxylase</fullName>
    </submittedName>
</protein>
<evidence type="ECO:0000256" key="3">
    <source>
        <dbReference type="ARBA" id="ARBA00022842"/>
    </source>
</evidence>
<dbReference type="InterPro" id="IPR012001">
    <property type="entry name" value="Thiamin_PyroP_enz_TPP-bd_dom"/>
</dbReference>
<dbReference type="CDD" id="cd02009">
    <property type="entry name" value="TPP_SHCHC_synthase"/>
    <property type="match status" value="1"/>
</dbReference>
<dbReference type="Gene3D" id="3.40.50.1220">
    <property type="entry name" value="TPP-binding domain"/>
    <property type="match status" value="1"/>
</dbReference>